<feature type="transmembrane region" description="Helical" evidence="7">
    <location>
        <begin position="162"/>
        <end position="181"/>
    </location>
</feature>
<dbReference type="InterPro" id="IPR035906">
    <property type="entry name" value="MetI-like_sf"/>
</dbReference>
<protein>
    <submittedName>
        <fullName evidence="9">Sugar ABC transporter permease</fullName>
    </submittedName>
</protein>
<dbReference type="InterPro" id="IPR000515">
    <property type="entry name" value="MetI-like"/>
</dbReference>
<comment type="similarity">
    <text evidence="7">Belongs to the binding-protein-dependent transport system permease family.</text>
</comment>
<dbReference type="RefSeq" id="WP_182302210.1">
    <property type="nucleotide sequence ID" value="NZ_CP041969.1"/>
</dbReference>
<evidence type="ECO:0000256" key="7">
    <source>
        <dbReference type="RuleBase" id="RU363032"/>
    </source>
</evidence>
<evidence type="ECO:0000256" key="5">
    <source>
        <dbReference type="ARBA" id="ARBA00022989"/>
    </source>
</evidence>
<evidence type="ECO:0000256" key="4">
    <source>
        <dbReference type="ARBA" id="ARBA00022692"/>
    </source>
</evidence>
<keyword evidence="6 7" id="KW-0472">Membrane</keyword>
<reference evidence="9 10" key="1">
    <citation type="submission" date="2019-07" db="EMBL/GenBank/DDBJ databases">
        <authorList>
            <person name="Kim J.K."/>
            <person name="Cheong H.-M."/>
            <person name="Choi Y."/>
            <person name="Hwang K.J."/>
            <person name="Lee S."/>
            <person name="Choi C."/>
        </authorList>
    </citation>
    <scope>NUCLEOTIDE SEQUENCE [LARGE SCALE GENOMIC DNA]</scope>
    <source>
        <strain evidence="9 10">KS 22</strain>
    </source>
</reference>
<organism evidence="9 10">
    <name type="scientific">Cohnella cholangitidis</name>
    <dbReference type="NCBI Taxonomy" id="2598458"/>
    <lineage>
        <taxon>Bacteria</taxon>
        <taxon>Bacillati</taxon>
        <taxon>Bacillota</taxon>
        <taxon>Bacilli</taxon>
        <taxon>Bacillales</taxon>
        <taxon>Paenibacillaceae</taxon>
        <taxon>Cohnella</taxon>
    </lineage>
</organism>
<dbReference type="PROSITE" id="PS50928">
    <property type="entry name" value="ABC_TM1"/>
    <property type="match status" value="1"/>
</dbReference>
<keyword evidence="3" id="KW-1003">Cell membrane</keyword>
<evidence type="ECO:0000259" key="8">
    <source>
        <dbReference type="PROSITE" id="PS50928"/>
    </source>
</evidence>
<dbReference type="SUPFAM" id="SSF161098">
    <property type="entry name" value="MetI-like"/>
    <property type="match status" value="1"/>
</dbReference>
<dbReference type="KEGG" id="cchl:FPL14_06245"/>
<keyword evidence="4 7" id="KW-0812">Transmembrane</keyword>
<gene>
    <name evidence="9" type="ORF">FPL14_06245</name>
</gene>
<dbReference type="EMBL" id="CP041969">
    <property type="protein sequence ID" value="QMV40853.1"/>
    <property type="molecule type" value="Genomic_DNA"/>
</dbReference>
<proteinExistence type="inferred from homology"/>
<dbReference type="PANTHER" id="PTHR30193:SF37">
    <property type="entry name" value="INNER MEMBRANE ABC TRANSPORTER PERMEASE PROTEIN YCJO"/>
    <property type="match status" value="1"/>
</dbReference>
<evidence type="ECO:0000256" key="3">
    <source>
        <dbReference type="ARBA" id="ARBA00022475"/>
    </source>
</evidence>
<comment type="subcellular location">
    <subcellularLocation>
        <location evidence="1 7">Cell membrane</location>
        <topology evidence="1 7">Multi-pass membrane protein</topology>
    </subcellularLocation>
</comment>
<sequence>MWPYLFALPFILSYAAFQLYPVLYSFYLSLNDWNGIGEKTYIGFKNYVDLLTNDPLFYKSLWNTLIMMLMFIPVTLILGLLLAYWTFQLTRGRKLFQTINVLPYITTPVAIGFIFSYFFDWQTGLINLIFVKLGLMQEGFYWLQDPWTSRAVIAMMVVWRNLGYFMVIFMAGMTAVPQDVYEAAKVDGSTGFHTFRHITMPLLRNISVFLIVTSVIGGLQLFDEPKLLYGGWSGSVQVGGPDNTALTVIWKFVDESFISNTRFGYASAIAYTLFVLIVFFSIISYRLSAPKEDKR</sequence>
<feature type="transmembrane region" description="Helical" evidence="7">
    <location>
        <begin position="263"/>
        <end position="285"/>
    </location>
</feature>
<accession>A0A7G5BV69</accession>
<dbReference type="Pfam" id="PF00528">
    <property type="entry name" value="BPD_transp_1"/>
    <property type="match status" value="1"/>
</dbReference>
<feature type="transmembrane region" description="Helical" evidence="7">
    <location>
        <begin position="99"/>
        <end position="119"/>
    </location>
</feature>
<dbReference type="GO" id="GO:0055085">
    <property type="term" value="P:transmembrane transport"/>
    <property type="evidence" value="ECO:0007669"/>
    <property type="project" value="InterPro"/>
</dbReference>
<evidence type="ECO:0000256" key="6">
    <source>
        <dbReference type="ARBA" id="ARBA00023136"/>
    </source>
</evidence>
<keyword evidence="2 7" id="KW-0813">Transport</keyword>
<dbReference type="CDD" id="cd06261">
    <property type="entry name" value="TM_PBP2"/>
    <property type="match status" value="1"/>
</dbReference>
<evidence type="ECO:0000256" key="1">
    <source>
        <dbReference type="ARBA" id="ARBA00004651"/>
    </source>
</evidence>
<feature type="transmembrane region" description="Helical" evidence="7">
    <location>
        <begin position="65"/>
        <end position="87"/>
    </location>
</feature>
<keyword evidence="10" id="KW-1185">Reference proteome</keyword>
<evidence type="ECO:0000256" key="2">
    <source>
        <dbReference type="ARBA" id="ARBA00022448"/>
    </source>
</evidence>
<dbReference type="PANTHER" id="PTHR30193">
    <property type="entry name" value="ABC TRANSPORTER PERMEASE PROTEIN"/>
    <property type="match status" value="1"/>
</dbReference>
<evidence type="ECO:0000313" key="10">
    <source>
        <dbReference type="Proteomes" id="UP000515679"/>
    </source>
</evidence>
<evidence type="ECO:0000313" key="9">
    <source>
        <dbReference type="EMBL" id="QMV40853.1"/>
    </source>
</evidence>
<feature type="domain" description="ABC transmembrane type-1" evidence="8">
    <location>
        <begin position="61"/>
        <end position="284"/>
    </location>
</feature>
<keyword evidence="5 7" id="KW-1133">Transmembrane helix</keyword>
<dbReference type="AlphaFoldDB" id="A0A7G5BV69"/>
<dbReference type="InterPro" id="IPR051393">
    <property type="entry name" value="ABC_transporter_permease"/>
</dbReference>
<dbReference type="Proteomes" id="UP000515679">
    <property type="component" value="Chromosome"/>
</dbReference>
<name>A0A7G5BV69_9BACL</name>
<dbReference type="Gene3D" id="1.10.3720.10">
    <property type="entry name" value="MetI-like"/>
    <property type="match status" value="1"/>
</dbReference>
<dbReference type="GO" id="GO:0005886">
    <property type="term" value="C:plasma membrane"/>
    <property type="evidence" value="ECO:0007669"/>
    <property type="project" value="UniProtKB-SubCell"/>
</dbReference>
<feature type="transmembrane region" description="Helical" evidence="7">
    <location>
        <begin position="202"/>
        <end position="222"/>
    </location>
</feature>